<comment type="similarity">
    <text evidence="1">Belongs to the RutC family.</text>
</comment>
<evidence type="ECO:0000256" key="2">
    <source>
        <dbReference type="SAM" id="SignalP"/>
    </source>
</evidence>
<reference evidence="5" key="1">
    <citation type="submission" date="2017-09" db="EMBL/GenBank/DDBJ databases">
        <title>FDA dAtabase for Regulatory Grade micrObial Sequences (FDA-ARGOS): Supporting development and validation of Infectious Disease Dx tests.</title>
        <authorList>
            <person name="Minogue T."/>
            <person name="Wolcott M."/>
            <person name="Wasieloski L."/>
            <person name="Aguilar W."/>
            <person name="Moore D."/>
            <person name="Tallon L."/>
            <person name="Sadzewicz L."/>
            <person name="Ott S."/>
            <person name="Zhao X."/>
            <person name="Nagaraj S."/>
            <person name="Vavikolanu K."/>
            <person name="Aluvathingal J."/>
            <person name="Nadendla S."/>
            <person name="Sichtig H."/>
        </authorList>
    </citation>
    <scope>NUCLEOTIDE SEQUENCE [LARGE SCALE GENOMIC DNA]</scope>
    <source>
        <strain evidence="5">FDAARGOS_387</strain>
    </source>
</reference>
<dbReference type="STRING" id="1111728.GCA_000427805_03401"/>
<evidence type="ECO:0000256" key="1">
    <source>
        <dbReference type="ARBA" id="ARBA00010552"/>
    </source>
</evidence>
<dbReference type="InterPro" id="IPR006175">
    <property type="entry name" value="YjgF/YER057c/UK114"/>
</dbReference>
<dbReference type="AlphaFoldDB" id="A0A2C6CTZ1"/>
<dbReference type="CDD" id="cd00448">
    <property type="entry name" value="YjgF_YER057c_UK114_family"/>
    <property type="match status" value="1"/>
</dbReference>
<reference evidence="3" key="2">
    <citation type="submission" date="2017-09" db="EMBL/GenBank/DDBJ databases">
        <title>FDA dAtabase for Regulatory Grade micrObial Sequences (FDA-ARGOS): Supporting development and validation of Infectious Disease Dx tests.</title>
        <authorList>
            <person name="Minogue T."/>
            <person name="Wolcott M."/>
            <person name="Wasieloski L."/>
            <person name="Aguilar W."/>
            <person name="Moore D."/>
            <person name="Tallon L.J."/>
            <person name="Sadzewicz L."/>
            <person name="Ott S."/>
            <person name="Zhao X."/>
            <person name="Nagaraj S."/>
            <person name="Vavikolanu K."/>
            <person name="Aluvathingal J."/>
            <person name="Nadendla S."/>
            <person name="Sichtig H."/>
        </authorList>
    </citation>
    <scope>NUCLEOTIDE SEQUENCE</scope>
    <source>
        <strain evidence="3">FDAARGOS_387</strain>
    </source>
</reference>
<dbReference type="Proteomes" id="UP000224974">
    <property type="component" value="Unassembled WGS sequence"/>
</dbReference>
<reference evidence="4 6" key="3">
    <citation type="submission" date="2019-03" db="EMBL/GenBank/DDBJ databases">
        <authorList>
            <consortium name="Pathogen Informatics"/>
        </authorList>
    </citation>
    <scope>NUCLEOTIDE SEQUENCE [LARGE SCALE GENOMIC DNA]</scope>
    <source>
        <strain evidence="4 6">NCTC12282</strain>
    </source>
</reference>
<evidence type="ECO:0000313" key="6">
    <source>
        <dbReference type="Proteomes" id="UP000373449"/>
    </source>
</evidence>
<dbReference type="InterPro" id="IPR035959">
    <property type="entry name" value="RutC-like_sf"/>
</dbReference>
<dbReference type="GO" id="GO:0005829">
    <property type="term" value="C:cytosol"/>
    <property type="evidence" value="ECO:0007669"/>
    <property type="project" value="TreeGrafter"/>
</dbReference>
<dbReference type="EMBL" id="PDDX01000001">
    <property type="protein sequence ID" value="PHI30119.1"/>
    <property type="molecule type" value="Genomic_DNA"/>
</dbReference>
<dbReference type="InterPro" id="IPR006056">
    <property type="entry name" value="RidA"/>
</dbReference>
<feature type="signal peptide" evidence="2">
    <location>
        <begin position="1"/>
        <end position="22"/>
    </location>
</feature>
<keyword evidence="5" id="KW-1185">Reference proteome</keyword>
<dbReference type="Gene3D" id="3.30.1330.40">
    <property type="entry name" value="RutC-like"/>
    <property type="match status" value="1"/>
</dbReference>
<dbReference type="Pfam" id="PF01042">
    <property type="entry name" value="Ribonuc_L-PSP"/>
    <property type="match status" value="1"/>
</dbReference>
<dbReference type="EC" id="3.5.4.-" evidence="4"/>
<feature type="chain" id="PRO_5036036571" evidence="2">
    <location>
        <begin position="23"/>
        <end position="147"/>
    </location>
</feature>
<keyword evidence="4" id="KW-0378">Hydrolase</keyword>
<gene>
    <name evidence="4" type="primary">yabJ_4</name>
    <name evidence="3" type="ORF">CRN84_12585</name>
    <name evidence="4" type="ORF">NCTC12282_03584</name>
</gene>
<evidence type="ECO:0000313" key="3">
    <source>
        <dbReference type="EMBL" id="PHI30119.1"/>
    </source>
</evidence>
<dbReference type="PANTHER" id="PTHR11803:SF58">
    <property type="entry name" value="PROTEIN HMF1-RELATED"/>
    <property type="match status" value="1"/>
</dbReference>
<protein>
    <submittedName>
        <fullName evidence="4">Enamine/imine deaminase</fullName>
        <ecNumber evidence="4">3.5.4.-</ecNumber>
    </submittedName>
    <submittedName>
        <fullName evidence="3">RidA family protein</fullName>
    </submittedName>
</protein>
<dbReference type="OrthoDB" id="9803101at2"/>
<sequence>MRKTGWFFIIAATLFSAGVSQAAQRNVITPEGAKPSKLFSPAIEANGLIFTSGQLALDPASGKIEGDIEAQTRQAMKNLQTVLAAGGSSLDHLVKINIYLKNIDDYAKMNQVYVTFFNGAPPARTALQVGNIPMDGLIEIEGIAVKR</sequence>
<accession>A0A2C6CTZ1</accession>
<dbReference type="Proteomes" id="UP000373449">
    <property type="component" value="Unassembled WGS sequence"/>
</dbReference>
<evidence type="ECO:0000313" key="4">
    <source>
        <dbReference type="EMBL" id="VFS49124.1"/>
    </source>
</evidence>
<dbReference type="SUPFAM" id="SSF55298">
    <property type="entry name" value="YjgF-like"/>
    <property type="match status" value="1"/>
</dbReference>
<organism evidence="3 5">
    <name type="scientific">Budvicia aquatica</name>
    <dbReference type="NCBI Taxonomy" id="82979"/>
    <lineage>
        <taxon>Bacteria</taxon>
        <taxon>Pseudomonadati</taxon>
        <taxon>Pseudomonadota</taxon>
        <taxon>Gammaproteobacteria</taxon>
        <taxon>Enterobacterales</taxon>
        <taxon>Budviciaceae</taxon>
        <taxon>Budvicia</taxon>
    </lineage>
</organism>
<evidence type="ECO:0000313" key="5">
    <source>
        <dbReference type="Proteomes" id="UP000224974"/>
    </source>
</evidence>
<dbReference type="EMBL" id="CAADJA010000002">
    <property type="protein sequence ID" value="VFS49124.1"/>
    <property type="molecule type" value="Genomic_DNA"/>
</dbReference>
<keyword evidence="2" id="KW-0732">Signal</keyword>
<dbReference type="NCBIfam" id="TIGR00004">
    <property type="entry name" value="Rid family detoxifying hydrolase"/>
    <property type="match status" value="1"/>
</dbReference>
<dbReference type="RefSeq" id="WP_051323388.1">
    <property type="nucleotide sequence ID" value="NZ_BRLG01000008.1"/>
</dbReference>
<name>A0A2C6CTZ1_9GAMM</name>
<dbReference type="FunFam" id="3.30.1330.40:FF:000001">
    <property type="entry name" value="L-PSP family endoribonuclease"/>
    <property type="match status" value="1"/>
</dbReference>
<proteinExistence type="inferred from homology"/>
<dbReference type="PANTHER" id="PTHR11803">
    <property type="entry name" value="2-IMINOBUTANOATE/2-IMINOPROPANOATE DEAMINASE RIDA"/>
    <property type="match status" value="1"/>
</dbReference>
<dbReference type="GO" id="GO:0019239">
    <property type="term" value="F:deaminase activity"/>
    <property type="evidence" value="ECO:0007669"/>
    <property type="project" value="TreeGrafter"/>
</dbReference>